<dbReference type="Proteomes" id="UP001207408">
    <property type="component" value="Unassembled WGS sequence"/>
</dbReference>
<reference evidence="5" key="1">
    <citation type="submission" date="2022-10" db="EMBL/GenBank/DDBJ databases">
        <authorList>
            <person name="Yu W.X."/>
        </authorList>
    </citation>
    <scope>NUCLEOTIDE SEQUENCE</scope>
    <source>
        <strain evidence="5">D04</strain>
    </source>
</reference>
<comment type="caution">
    <text evidence="5">The sequence shown here is derived from an EMBL/GenBank/DDBJ whole genome shotgun (WGS) entry which is preliminary data.</text>
</comment>
<evidence type="ECO:0000259" key="4">
    <source>
        <dbReference type="Pfam" id="PF13193"/>
    </source>
</evidence>
<dbReference type="PROSITE" id="PS00455">
    <property type="entry name" value="AMP_BINDING"/>
    <property type="match status" value="1"/>
</dbReference>
<name>A0AAE3MEV5_9BACT</name>
<feature type="domain" description="AMP-dependent synthetase/ligase" evidence="3">
    <location>
        <begin position="25"/>
        <end position="395"/>
    </location>
</feature>
<dbReference type="PANTHER" id="PTHR43201:SF5">
    <property type="entry name" value="MEDIUM-CHAIN ACYL-COA LIGASE ACSF2, MITOCHONDRIAL"/>
    <property type="match status" value="1"/>
</dbReference>
<dbReference type="InterPro" id="IPR000873">
    <property type="entry name" value="AMP-dep_synth/lig_dom"/>
</dbReference>
<protein>
    <submittedName>
        <fullName evidence="5">AMP-binding protein</fullName>
    </submittedName>
</protein>
<dbReference type="FunFam" id="3.30.300.30:FF:000008">
    <property type="entry name" value="2,3-dihydroxybenzoate-AMP ligase"/>
    <property type="match status" value="1"/>
</dbReference>
<gene>
    <name evidence="5" type="ORF">OM074_11860</name>
</gene>
<evidence type="ECO:0000313" key="6">
    <source>
        <dbReference type="Proteomes" id="UP001207408"/>
    </source>
</evidence>
<proteinExistence type="inferred from homology"/>
<dbReference type="InterPro" id="IPR045851">
    <property type="entry name" value="AMP-bd_C_sf"/>
</dbReference>
<dbReference type="EMBL" id="JAPDPI010000022">
    <property type="protein sequence ID" value="MCW3806322.1"/>
    <property type="molecule type" value="Genomic_DNA"/>
</dbReference>
<keyword evidence="2" id="KW-0436">Ligase</keyword>
<dbReference type="Gene3D" id="2.30.38.10">
    <property type="entry name" value="Luciferase, Domain 3"/>
    <property type="match status" value="1"/>
</dbReference>
<dbReference type="GO" id="GO:0031956">
    <property type="term" value="F:medium-chain fatty acid-CoA ligase activity"/>
    <property type="evidence" value="ECO:0007669"/>
    <property type="project" value="TreeGrafter"/>
</dbReference>
<feature type="domain" description="AMP-binding enzyme C-terminal" evidence="4">
    <location>
        <begin position="446"/>
        <end position="521"/>
    </location>
</feature>
<accession>A0AAE3MEV5</accession>
<evidence type="ECO:0000256" key="1">
    <source>
        <dbReference type="ARBA" id="ARBA00006432"/>
    </source>
</evidence>
<evidence type="ECO:0000256" key="2">
    <source>
        <dbReference type="ARBA" id="ARBA00022598"/>
    </source>
</evidence>
<dbReference type="Pfam" id="PF13193">
    <property type="entry name" value="AMP-binding_C"/>
    <property type="match status" value="1"/>
</dbReference>
<dbReference type="RefSeq" id="WP_301199694.1">
    <property type="nucleotide sequence ID" value="NZ_JAPDPI010000022.1"/>
</dbReference>
<dbReference type="SUPFAM" id="SSF56801">
    <property type="entry name" value="Acetyl-CoA synthetase-like"/>
    <property type="match status" value="1"/>
</dbReference>
<dbReference type="InterPro" id="IPR020845">
    <property type="entry name" value="AMP-binding_CS"/>
</dbReference>
<dbReference type="Gene3D" id="3.40.50.980">
    <property type="match status" value="2"/>
</dbReference>
<organism evidence="5 6">
    <name type="scientific">Plebeiibacterium marinum</name>
    <dbReference type="NCBI Taxonomy" id="2992111"/>
    <lineage>
        <taxon>Bacteria</taxon>
        <taxon>Pseudomonadati</taxon>
        <taxon>Bacteroidota</taxon>
        <taxon>Bacteroidia</taxon>
        <taxon>Marinilabiliales</taxon>
        <taxon>Marinilabiliaceae</taxon>
        <taxon>Plebeiibacterium</taxon>
    </lineage>
</organism>
<dbReference type="GO" id="GO:0006631">
    <property type="term" value="P:fatty acid metabolic process"/>
    <property type="evidence" value="ECO:0007669"/>
    <property type="project" value="TreeGrafter"/>
</dbReference>
<evidence type="ECO:0000259" key="3">
    <source>
        <dbReference type="Pfam" id="PF00501"/>
    </source>
</evidence>
<dbReference type="AlphaFoldDB" id="A0AAE3MEV5"/>
<sequence length="541" mass="61055">MEKLSYENGVSDIPLLGVTIGEKLKEIVNKYPDNEALSVPYQNYKVTYKEFWHQVEEVAKGILSYGVKKGDRVGIWSPNRFEWVLVQFATARIGVIMVNINPAYKAAELKYALKQSEVSLLLMSKGFRKTNYIEILGEVRSACIHLKNIVVIDHDWATMLGEGRKVSDEKLAEIESSLQFDDPINIQYTSGTTGFPKGATLSHHNILNNGFFIGERLKYTEKDKVCIPVPLYHCFGMVLANLACITHGSCMVLTGEAFDPEVVMQTVQDEKCTSLYGVPLMFIAELNHPDFDKFDFSSLRTGIMAGASCPESAMKAVREKMNMKDVGICYGMTETSPVSTQTFVDDSEYYRCATVGKVHPHLEIKIIDPETGNIVPRGTSGEFCTRGYSVMLKYWNNPEATASVIDEGRWMHTGDLAEMDENGYVKIVGRIKDLIIRGGENISPFEIEEFLHNHDKIKDIQVIGVPDDRYGEEVMAWVVLKDGESITEQELKEYCKGQIATYKIPRYWKFVSEFPTTVTGKVRKVEMREISARELGLEARK</sequence>
<dbReference type="InterPro" id="IPR025110">
    <property type="entry name" value="AMP-bd_C"/>
</dbReference>
<dbReference type="Pfam" id="PF00501">
    <property type="entry name" value="AMP-binding"/>
    <property type="match status" value="1"/>
</dbReference>
<dbReference type="PANTHER" id="PTHR43201">
    <property type="entry name" value="ACYL-COA SYNTHETASE"/>
    <property type="match status" value="1"/>
</dbReference>
<dbReference type="FunFam" id="3.40.50.12780:FF:000003">
    <property type="entry name" value="Long-chain-fatty-acid--CoA ligase FadD"/>
    <property type="match status" value="1"/>
</dbReference>
<dbReference type="Gene3D" id="3.30.300.30">
    <property type="match status" value="1"/>
</dbReference>
<evidence type="ECO:0000313" key="5">
    <source>
        <dbReference type="EMBL" id="MCW3806322.1"/>
    </source>
</evidence>
<keyword evidence="6" id="KW-1185">Reference proteome</keyword>
<dbReference type="CDD" id="cd05917">
    <property type="entry name" value="FACL_like_2"/>
    <property type="match status" value="1"/>
</dbReference>
<comment type="similarity">
    <text evidence="1">Belongs to the ATP-dependent AMP-binding enzyme family.</text>
</comment>